<dbReference type="EMBL" id="PFMR01000333">
    <property type="protein sequence ID" value="PIZ14567.1"/>
    <property type="molecule type" value="Genomic_DNA"/>
</dbReference>
<dbReference type="InterPro" id="IPR008490">
    <property type="entry name" value="Transposase_InsH_N"/>
</dbReference>
<organism evidence="2 3">
    <name type="scientific">Candidatus Desantisbacteria bacterium CG_4_10_14_0_8_um_filter_48_22</name>
    <dbReference type="NCBI Taxonomy" id="1974543"/>
    <lineage>
        <taxon>Bacteria</taxon>
        <taxon>Candidatus Desantisiibacteriota</taxon>
    </lineage>
</organism>
<feature type="non-terminal residue" evidence="2">
    <location>
        <position position="157"/>
    </location>
</feature>
<protein>
    <recommendedName>
        <fullName evidence="1">Transposase InsH N-terminal domain-containing protein</fullName>
    </recommendedName>
</protein>
<evidence type="ECO:0000259" key="1">
    <source>
        <dbReference type="Pfam" id="PF05598"/>
    </source>
</evidence>
<reference evidence="3" key="1">
    <citation type="submission" date="2017-09" db="EMBL/GenBank/DDBJ databases">
        <title>Depth-based differentiation of microbial function through sediment-hosted aquifers and enrichment of novel symbionts in the deep terrestrial subsurface.</title>
        <authorList>
            <person name="Probst A.J."/>
            <person name="Ladd B."/>
            <person name="Jarett J.K."/>
            <person name="Geller-Mcgrath D.E."/>
            <person name="Sieber C.M.K."/>
            <person name="Emerson J.B."/>
            <person name="Anantharaman K."/>
            <person name="Thomas B.C."/>
            <person name="Malmstrom R."/>
            <person name="Stieglmeier M."/>
            <person name="Klingl A."/>
            <person name="Woyke T."/>
            <person name="Ryan C.M."/>
            <person name="Banfield J.F."/>
        </authorList>
    </citation>
    <scope>NUCLEOTIDE SEQUENCE [LARGE SCALE GENOMIC DNA]</scope>
</reference>
<feature type="domain" description="Transposase InsH N-terminal" evidence="1">
    <location>
        <begin position="17"/>
        <end position="112"/>
    </location>
</feature>
<accession>A0A2M7S4V9</accession>
<dbReference type="PANTHER" id="PTHR35604">
    <property type="entry name" value="TRANSPOSASE INSH FOR INSERTION SEQUENCE ELEMENT IS5A-RELATED"/>
    <property type="match status" value="1"/>
</dbReference>
<evidence type="ECO:0000313" key="2">
    <source>
        <dbReference type="EMBL" id="PIZ14567.1"/>
    </source>
</evidence>
<dbReference type="Pfam" id="PF05598">
    <property type="entry name" value="DUF772"/>
    <property type="match status" value="1"/>
</dbReference>
<evidence type="ECO:0000313" key="3">
    <source>
        <dbReference type="Proteomes" id="UP000229307"/>
    </source>
</evidence>
<gene>
    <name evidence="2" type="ORF">COY52_12070</name>
</gene>
<comment type="caution">
    <text evidence="2">The sequence shown here is derived from an EMBL/GenBank/DDBJ whole genome shotgun (WGS) entry which is preliminary data.</text>
</comment>
<dbReference type="AlphaFoldDB" id="A0A2M7S4V9"/>
<dbReference type="PANTHER" id="PTHR35604:SF2">
    <property type="entry name" value="TRANSPOSASE INSH FOR INSERTION SEQUENCE ELEMENT IS5A-RELATED"/>
    <property type="match status" value="1"/>
</dbReference>
<sequence length="157" mass="17788">MMGISGTQKEMFHTVQISELVPEDHPLRKIRPLIDAERIRQLCAPFYCQDNGRPSIPPEQLFMALLGGYLLGVRSDRKLIMELQCNMAFRWFVGLDITSPVWDASTFSKNREHRFDESGVLEALFDDTVKVALKKGLVSTHWSVDGTAVRADASYKS</sequence>
<dbReference type="Proteomes" id="UP000229307">
    <property type="component" value="Unassembled WGS sequence"/>
</dbReference>
<name>A0A2M7S4V9_9BACT</name>
<proteinExistence type="predicted"/>